<evidence type="ECO:0000256" key="8">
    <source>
        <dbReference type="ARBA" id="ARBA00023605"/>
    </source>
</evidence>
<dbReference type="InterPro" id="IPR011044">
    <property type="entry name" value="Quino_amine_DH_bsu"/>
</dbReference>
<evidence type="ECO:0000256" key="1">
    <source>
        <dbReference type="ARBA" id="ARBA00004430"/>
    </source>
</evidence>
<dbReference type="Proteomes" id="UP000078492">
    <property type="component" value="Unassembled WGS sequence"/>
</dbReference>
<comment type="subcellular location">
    <subcellularLocation>
        <location evidence="1">Cytoplasm</location>
        <location evidence="1">Cytoskeleton</location>
        <location evidence="1">Cilium axoneme</location>
    </subcellularLocation>
</comment>
<comment type="similarity">
    <text evidence="8">Belongs to the CFAP43 family.</text>
</comment>
<organism evidence="11 12">
    <name type="scientific">Trachymyrmex cornetzi</name>
    <dbReference type="NCBI Taxonomy" id="471704"/>
    <lineage>
        <taxon>Eukaryota</taxon>
        <taxon>Metazoa</taxon>
        <taxon>Ecdysozoa</taxon>
        <taxon>Arthropoda</taxon>
        <taxon>Hexapoda</taxon>
        <taxon>Insecta</taxon>
        <taxon>Pterygota</taxon>
        <taxon>Neoptera</taxon>
        <taxon>Endopterygota</taxon>
        <taxon>Hymenoptera</taxon>
        <taxon>Apocrita</taxon>
        <taxon>Aculeata</taxon>
        <taxon>Formicoidea</taxon>
        <taxon>Formicidae</taxon>
        <taxon>Myrmicinae</taxon>
        <taxon>Trachymyrmex</taxon>
    </lineage>
</organism>
<dbReference type="PANTHER" id="PTHR14885">
    <property type="entry name" value="CILIA- AND FLAGELLA-ASSOCIATED PROTEIN 43-RELATED"/>
    <property type="match status" value="1"/>
</dbReference>
<dbReference type="SUPFAM" id="SSF50969">
    <property type="entry name" value="YVTN repeat-like/Quinoprotein amine dehydrogenase"/>
    <property type="match status" value="1"/>
</dbReference>
<dbReference type="STRING" id="471704.A0A195EDH4"/>
<dbReference type="SUPFAM" id="SSF50978">
    <property type="entry name" value="WD40 repeat-like"/>
    <property type="match status" value="1"/>
</dbReference>
<keyword evidence="12" id="KW-1185">Reference proteome</keyword>
<dbReference type="EMBL" id="KQ979039">
    <property type="protein sequence ID" value="KYN23275.1"/>
    <property type="molecule type" value="Genomic_DNA"/>
</dbReference>
<dbReference type="GO" id="GO:0060271">
    <property type="term" value="P:cilium assembly"/>
    <property type="evidence" value="ECO:0007669"/>
    <property type="project" value="TreeGrafter"/>
</dbReference>
<evidence type="ECO:0000256" key="2">
    <source>
        <dbReference type="ARBA" id="ARBA00022490"/>
    </source>
</evidence>
<proteinExistence type="inferred from homology"/>
<feature type="coiled-coil region" evidence="10">
    <location>
        <begin position="730"/>
        <end position="757"/>
    </location>
</feature>
<dbReference type="PANTHER" id="PTHR14885:SF1">
    <property type="entry name" value="CILIA- AND FLAGELLA-ASSOCIATED PROTEIN 43"/>
    <property type="match status" value="1"/>
</dbReference>
<dbReference type="GO" id="GO:0003341">
    <property type="term" value="P:cilium movement"/>
    <property type="evidence" value="ECO:0007669"/>
    <property type="project" value="UniProtKB-ARBA"/>
</dbReference>
<evidence type="ECO:0000256" key="3">
    <source>
        <dbReference type="ARBA" id="ARBA00022574"/>
    </source>
</evidence>
<keyword evidence="4" id="KW-0677">Repeat</keyword>
<keyword evidence="7" id="KW-0966">Cell projection</keyword>
<evidence type="ECO:0000256" key="4">
    <source>
        <dbReference type="ARBA" id="ARBA00022737"/>
    </source>
</evidence>
<reference evidence="11 12" key="1">
    <citation type="submission" date="2015-09" db="EMBL/GenBank/DDBJ databases">
        <title>Trachymyrmex cornetzi WGS genome.</title>
        <authorList>
            <person name="Nygaard S."/>
            <person name="Hu H."/>
            <person name="Boomsma J."/>
            <person name="Zhang G."/>
        </authorList>
    </citation>
    <scope>NUCLEOTIDE SEQUENCE [LARGE SCALE GENOMIC DNA]</scope>
    <source>
        <strain evidence="11">Tcor2-1</strain>
        <tissue evidence="11">Whole body</tissue>
    </source>
</reference>
<keyword evidence="3" id="KW-0853">WD repeat</keyword>
<evidence type="ECO:0000313" key="11">
    <source>
        <dbReference type="EMBL" id="KYN23275.1"/>
    </source>
</evidence>
<name>A0A195EDH4_9HYME</name>
<evidence type="ECO:0000256" key="6">
    <source>
        <dbReference type="ARBA" id="ARBA00023212"/>
    </source>
</evidence>
<keyword evidence="6" id="KW-0206">Cytoskeleton</keyword>
<keyword evidence="2" id="KW-0963">Cytoplasm</keyword>
<dbReference type="GO" id="GO:0005930">
    <property type="term" value="C:axoneme"/>
    <property type="evidence" value="ECO:0007669"/>
    <property type="project" value="UniProtKB-SubCell"/>
</dbReference>
<evidence type="ECO:0000313" key="12">
    <source>
        <dbReference type="Proteomes" id="UP000078492"/>
    </source>
</evidence>
<keyword evidence="5 10" id="KW-0175">Coiled coil</keyword>
<dbReference type="Pfam" id="PF25828">
    <property type="entry name" value="CC_Cfap43"/>
    <property type="match status" value="1"/>
</dbReference>
<feature type="coiled-coil region" evidence="10">
    <location>
        <begin position="1452"/>
        <end position="1497"/>
    </location>
</feature>
<evidence type="ECO:0000256" key="5">
    <source>
        <dbReference type="ARBA" id="ARBA00023054"/>
    </source>
</evidence>
<dbReference type="Gene3D" id="2.130.10.10">
    <property type="entry name" value="YVTN repeat-like/Quinoprotein amine dehydrogenase"/>
    <property type="match status" value="1"/>
</dbReference>
<dbReference type="InterPro" id="IPR036322">
    <property type="entry name" value="WD40_repeat_dom_sf"/>
</dbReference>
<evidence type="ECO:0000256" key="7">
    <source>
        <dbReference type="ARBA" id="ARBA00023273"/>
    </source>
</evidence>
<dbReference type="InterPro" id="IPR015943">
    <property type="entry name" value="WD40/YVTN_repeat-like_dom_sf"/>
</dbReference>
<feature type="coiled-coil region" evidence="10">
    <location>
        <begin position="1062"/>
        <end position="1111"/>
    </location>
</feature>
<feature type="non-terminal residue" evidence="11">
    <location>
        <position position="1"/>
    </location>
</feature>
<sequence length="1608" mass="185743">KFGKSHDFVFVGKEAIATASGIYVSFLDLNTREKRIERFDNKERGNGASCLAGHSTVSMFSVVERKHNPKISIYMYPMLQRISRCILPDKINGYLSCSFAGTEYLISLTTFPDFQLIVWLWRTGKHVAMLNTKIDNLNQEIYCSPNPPHLISQLGIDNNTLSIYQVRTCSKIVSIHYVNVLLPEHRIVSSSWTLEGNLFVSDEFGNVWLVAIEANKLYSVVKSKIREHPRNKPIVVSHKNGVIVVNPNSEITFYKKTSADWNVAWKFIWSVSTFYSIQVGKQHCFKDGILFHSKNGEIFEICTQQDNIPHIEVIYTDEIEYKALFSISQRTDHVATLDRLDRLCIFELLTGKLTARLSLKHHGEVLHVDSHPTLPMLASCSAAGNCILIDVIKVSLPKIFNCFHLYGNLLDKVKFSHHGELLGISNSQTGIMFIIGKRCKQQRVNVLGFIEIDGYIADFLIYEKSYDRFEILILTTTIPSMALIGGNKVIVYTCENSVEFCTHAVCIIDISRPFRSLYHGCKPLDILGVPSLSKQLHKMEIENDFQDIVLTDALLTMHQLRNIGIYVTDSRIVTYGYDGLIIVRDNMELRKVIAIFMPHHRTQGGVKSAISSQFGEMIVSLGRNGDVVANRIRLPETKTNLTETETMNMNLTIEDFTSYPNEQYDQGKKSWLDSIIAAKLKAEHEEALPLRASILTDLEKIKTQVIELLNINESKPPDARLPISAFDLDREARQRRIEEARLERDKLRQNLEEDCAQRDQVASNLREIFWEPLQVKPCALRSIDGDTIVQNYPLVASSQKIKGWDRLSSDTDEFLYSYDVYDRSIDKENDTKQESTVIFNKESLTTKAGSKTYQTAKRWHTLADDDEQLCISGITTHKWIEDESITSTHQLLIPYNSNLEAILQKDVIIENRERKLKMHFNKLFEEMKRAKECVLKCAKERIDKLQYCASELKMMFEINSVLEPIETPSWNVDEIPDYVITVKDHEIFEKSRQGELKIMDEDGEDESKDKKTSDFYKMTLEKIMDGVLELKWEDEVKKEIPVPHCLIMKNPSKYTEEDIAIITSYKSKVQTLQREREKYKATLQADIVETKDALQRDITAFNDKLKDLELKKIQIESAILQERLTRLRAIRRHRTMVDGKEKIAHFTDEKLTPAMQEVRRLVEECNSLEMVVSELKVRYDNLCKADKRQEAKFRGEFAEVKQPIVEHLFRHYKKRPKTSRLTTTSVTYLTEVARCVVSSERSDILPHDCLDFLKGMDALDSMPRNLPSQINAEYWQMMCRLRRIKVEMEIKVTCCAVEMAEAEQTLSFYQKAMQSADNTVVCKKVSLDDREKSLMQLAQEMEIQLVLKMGQIEVPLRGCPSDYANAVLVTCEELLRVNDCIVETGKRKLAAMHKSMHLQKVLSQYEWQHVCAKMTMEDLQRDLKDIREFKITRNVLEFLTNSPCSVNLDRDYEKMQANLRIFRNKFRELLELEQACLKEAKLRIAKWKKKNDKISEEIRTKSSDVEKRRRLLDDPHRKRDEESRRIRLAAIARRTKLVMKAEANYEQLLILHAHLEVLKLRTAKDANSPNKTDDMGVQRYLAPIVFFMNRVIFLSSETGIIFSLLLIN</sequence>
<evidence type="ECO:0000256" key="9">
    <source>
        <dbReference type="ARBA" id="ARBA00023662"/>
    </source>
</evidence>
<protein>
    <recommendedName>
        <fullName evidence="9">Cilia- and flagella-associated protein 43</fullName>
    </recommendedName>
</protein>
<evidence type="ECO:0000256" key="10">
    <source>
        <dbReference type="SAM" id="Coils"/>
    </source>
</evidence>
<accession>A0A195EDH4</accession>
<gene>
    <name evidence="11" type="ORF">ALC57_04148</name>
</gene>